<dbReference type="GO" id="GO:0005743">
    <property type="term" value="C:mitochondrial inner membrane"/>
    <property type="evidence" value="ECO:0007669"/>
    <property type="project" value="TreeGrafter"/>
</dbReference>
<dbReference type="OrthoDB" id="5295771at2759"/>
<evidence type="ECO:0000256" key="3">
    <source>
        <dbReference type="ARBA" id="ARBA00013287"/>
    </source>
</evidence>
<dbReference type="Pfam" id="PF01987">
    <property type="entry name" value="AIM24"/>
    <property type="match status" value="1"/>
</dbReference>
<keyword evidence="8" id="KW-1185">Reference proteome</keyword>
<organism evidence="7 8">
    <name type="scientific">Sungouiella intermedia</name>
    <dbReference type="NCBI Taxonomy" id="45354"/>
    <lineage>
        <taxon>Eukaryota</taxon>
        <taxon>Fungi</taxon>
        <taxon>Dikarya</taxon>
        <taxon>Ascomycota</taxon>
        <taxon>Saccharomycotina</taxon>
        <taxon>Pichiomycetes</taxon>
        <taxon>Metschnikowiaceae</taxon>
        <taxon>Sungouiella</taxon>
    </lineage>
</organism>
<comment type="subcellular location">
    <subcellularLocation>
        <location evidence="1 6">Mitochondrion</location>
    </subcellularLocation>
</comment>
<evidence type="ECO:0000256" key="4">
    <source>
        <dbReference type="ARBA" id="ARBA00022946"/>
    </source>
</evidence>
<evidence type="ECO:0000256" key="5">
    <source>
        <dbReference type="ARBA" id="ARBA00023128"/>
    </source>
</evidence>
<evidence type="ECO:0000256" key="1">
    <source>
        <dbReference type="ARBA" id="ARBA00004173"/>
    </source>
</evidence>
<gene>
    <name evidence="7" type="ORF">SAMEA4029010_CIC11G00000003111</name>
</gene>
<dbReference type="InterPro" id="IPR002838">
    <property type="entry name" value="AIM24"/>
</dbReference>
<dbReference type="EMBL" id="LT635759">
    <property type="protein sequence ID" value="SGZ53543.1"/>
    <property type="molecule type" value="Genomic_DNA"/>
</dbReference>
<sequence length="401" mass="44782">MHNKVYSIQRYFVRALTIKQAPQVSISESVLNNSITNTKNIENVESLPNLKTMETVTMEAVGVPPSAMTVGIPPSLPVFVRKKTILSIQGNHERIAVSNETIQFLKRLFYGNFLSRYQKLISTEPFSLLVTSNPPTLFPSLFLNVTPKSFASVKLDGINDWAILKHDALHIYSGPSLNIGMFRLPSKISRQLMKRLTLSRKEPTGLFHWARSGFTFVNGRGSIGLSGNGVIYSVNIAEGEELSVNKDSLVAVSVNGPYDLQNCIIKYTYPVAEADEKIITRPPTKMAQVLSWNDFVVNAKYYWWKVVSSYHKLRGVYPKILVGKMDFVRVIGPRSVLLQSGNPSQSFERNFLLPSGASKLPESKETSADYLNIVTIDQDGPKISSTKDFKDSVRKLEKGNS</sequence>
<reference evidence="7 8" key="1">
    <citation type="submission" date="2016-10" db="EMBL/GenBank/DDBJ databases">
        <authorList>
            <person name="de Groot N.N."/>
        </authorList>
    </citation>
    <scope>NUCLEOTIDE SEQUENCE [LARGE SCALE GENOMIC DNA]</scope>
    <source>
        <strain evidence="7 8">CBS 141442</strain>
    </source>
</reference>
<dbReference type="AlphaFoldDB" id="A0A1L0BQ73"/>
<dbReference type="GO" id="GO:0007007">
    <property type="term" value="P:inner mitochondrial membrane organization"/>
    <property type="evidence" value="ECO:0007669"/>
    <property type="project" value="TreeGrafter"/>
</dbReference>
<keyword evidence="4" id="KW-0809">Transit peptide</keyword>
<dbReference type="PANTHER" id="PTHR36959:SF2">
    <property type="entry name" value="ALTERED INHERITANCE OF MITOCHONDRIA PROTEIN 24, MITOCHONDRIAL"/>
    <property type="match status" value="1"/>
</dbReference>
<dbReference type="Gene3D" id="3.60.160.10">
    <property type="entry name" value="Mitochondrial biogenesis AIM24"/>
    <property type="match status" value="1"/>
</dbReference>
<protein>
    <recommendedName>
        <fullName evidence="3 6">Altered inheritance of mitochondria protein 24, mitochondrial</fullName>
    </recommendedName>
</protein>
<comment type="similarity">
    <text evidence="2 6">Belongs to the AIM24 family.</text>
</comment>
<proteinExistence type="inferred from homology"/>
<evidence type="ECO:0000256" key="2">
    <source>
        <dbReference type="ARBA" id="ARBA00009322"/>
    </source>
</evidence>
<evidence type="ECO:0000313" key="7">
    <source>
        <dbReference type="EMBL" id="SGZ53543.1"/>
    </source>
</evidence>
<evidence type="ECO:0000313" key="8">
    <source>
        <dbReference type="Proteomes" id="UP000182334"/>
    </source>
</evidence>
<dbReference type="Proteomes" id="UP000182334">
    <property type="component" value="Chromosome IV"/>
</dbReference>
<keyword evidence="5 6" id="KW-0496">Mitochondrion</keyword>
<evidence type="ECO:0000256" key="6">
    <source>
        <dbReference type="RuleBase" id="RU363045"/>
    </source>
</evidence>
<name>A0A1L0BQ73_9ASCO</name>
<dbReference type="InterPro" id="IPR036983">
    <property type="entry name" value="AIM24_sf"/>
</dbReference>
<dbReference type="PANTHER" id="PTHR36959">
    <property type="entry name" value="ALTERED INHERITANCE OF MITOCHONDRIA PROTEIN 24, MITOCHONDRIAL"/>
    <property type="match status" value="1"/>
</dbReference>
<accession>A0A1L0BQ73</accession>